<dbReference type="RefSeq" id="WP_133579172.1">
    <property type="nucleotide sequence ID" value="NZ_SNYJ01000002.1"/>
</dbReference>
<evidence type="ECO:0000313" key="4">
    <source>
        <dbReference type="Proteomes" id="UP000295632"/>
    </source>
</evidence>
<dbReference type="Gene3D" id="3.30.360.10">
    <property type="entry name" value="Dihydrodipicolinate Reductase, domain 2"/>
    <property type="match status" value="1"/>
</dbReference>
<evidence type="ECO:0000259" key="2">
    <source>
        <dbReference type="Pfam" id="PF22725"/>
    </source>
</evidence>
<accession>A0A4R6UB52</accession>
<dbReference type="Pfam" id="PF01408">
    <property type="entry name" value="GFO_IDH_MocA"/>
    <property type="match status" value="1"/>
</dbReference>
<dbReference type="Proteomes" id="UP000295632">
    <property type="component" value="Unassembled WGS sequence"/>
</dbReference>
<feature type="domain" description="Gfo/Idh/MocA-like oxidoreductase N-terminal" evidence="1">
    <location>
        <begin position="1"/>
        <end position="116"/>
    </location>
</feature>
<reference evidence="3 4" key="1">
    <citation type="submission" date="2019-03" db="EMBL/GenBank/DDBJ databases">
        <title>Genomic Encyclopedia of Type Strains, Phase IV (KMG-IV): sequencing the most valuable type-strain genomes for metagenomic binning, comparative biology and taxonomic classification.</title>
        <authorList>
            <person name="Goeker M."/>
        </authorList>
    </citation>
    <scope>NUCLEOTIDE SEQUENCE [LARGE SCALE GENOMIC DNA]</scope>
    <source>
        <strain evidence="3 4">DSM 28697</strain>
    </source>
</reference>
<dbReference type="GO" id="GO:0000166">
    <property type="term" value="F:nucleotide binding"/>
    <property type="evidence" value="ECO:0007669"/>
    <property type="project" value="InterPro"/>
</dbReference>
<dbReference type="PANTHER" id="PTHR43377">
    <property type="entry name" value="BILIVERDIN REDUCTASE A"/>
    <property type="match status" value="1"/>
</dbReference>
<comment type="caution">
    <text evidence="3">The sequence shown here is derived from an EMBL/GenBank/DDBJ whole genome shotgun (WGS) entry which is preliminary data.</text>
</comment>
<name>A0A4R6UB52_9BACI</name>
<dbReference type="EMBL" id="SNYJ01000002">
    <property type="protein sequence ID" value="TDQ42293.1"/>
    <property type="molecule type" value="Genomic_DNA"/>
</dbReference>
<protein>
    <submittedName>
        <fullName evidence="3">Putative dehydrogenase</fullName>
    </submittedName>
</protein>
<dbReference type="SUPFAM" id="SSF51735">
    <property type="entry name" value="NAD(P)-binding Rossmann-fold domains"/>
    <property type="match status" value="1"/>
</dbReference>
<dbReference type="Gene3D" id="3.40.50.720">
    <property type="entry name" value="NAD(P)-binding Rossmann-like Domain"/>
    <property type="match status" value="1"/>
</dbReference>
<sequence length="332" mass="36485">MKIAIVGAGTMGNVHAQAYSQMDEVSVIGVFDTDPLKRTVAEANGHAFFHSFEELLAAQPDVVDVCVPTDVHKKYVLQAARAKKHIICEKPIARTLEDAIEMKNVCDEEGVSLYIGQVVRFFPEYAAAKASVVRERIGNPGTSRLKRCGSYPNGHDDWYGNDARSGSVFLDVCIHDIDFMCWLYGDVERVYAKGFKNTPDGAYVHGSISLRFTSGAIAQIEGSWAYPSGFLTEFDIAGTSGILEFSSEQTKPLQTMFKETLSKEGQPRVQVPSSPTNESPYAIELRHFLDCLRGDAQPIVPTDEAIYALRIALAARKSAETNEVIEIGGHNE</sequence>
<dbReference type="InterPro" id="IPR055170">
    <property type="entry name" value="GFO_IDH_MocA-like_dom"/>
</dbReference>
<dbReference type="InterPro" id="IPR036291">
    <property type="entry name" value="NAD(P)-bd_dom_sf"/>
</dbReference>
<evidence type="ECO:0000313" key="3">
    <source>
        <dbReference type="EMBL" id="TDQ42293.1"/>
    </source>
</evidence>
<feature type="domain" description="GFO/IDH/MocA-like oxidoreductase" evidence="2">
    <location>
        <begin position="125"/>
        <end position="243"/>
    </location>
</feature>
<proteinExistence type="predicted"/>
<gene>
    <name evidence="3" type="ORF">EV213_102324</name>
</gene>
<dbReference type="OrthoDB" id="9815825at2"/>
<dbReference type="AlphaFoldDB" id="A0A4R6UB52"/>
<dbReference type="SUPFAM" id="SSF55347">
    <property type="entry name" value="Glyceraldehyde-3-phosphate dehydrogenase-like, C-terminal domain"/>
    <property type="match status" value="1"/>
</dbReference>
<keyword evidence="4" id="KW-1185">Reference proteome</keyword>
<dbReference type="InterPro" id="IPR000683">
    <property type="entry name" value="Gfo/Idh/MocA-like_OxRdtase_N"/>
</dbReference>
<dbReference type="Pfam" id="PF22725">
    <property type="entry name" value="GFO_IDH_MocA_C3"/>
    <property type="match status" value="1"/>
</dbReference>
<organism evidence="3 4">
    <name type="scientific">Aureibacillus halotolerans</name>
    <dbReference type="NCBI Taxonomy" id="1508390"/>
    <lineage>
        <taxon>Bacteria</taxon>
        <taxon>Bacillati</taxon>
        <taxon>Bacillota</taxon>
        <taxon>Bacilli</taxon>
        <taxon>Bacillales</taxon>
        <taxon>Bacillaceae</taxon>
        <taxon>Aureibacillus</taxon>
    </lineage>
</organism>
<dbReference type="InterPro" id="IPR051450">
    <property type="entry name" value="Gfo/Idh/MocA_Oxidoreductases"/>
</dbReference>
<dbReference type="PANTHER" id="PTHR43377:SF1">
    <property type="entry name" value="BILIVERDIN REDUCTASE A"/>
    <property type="match status" value="1"/>
</dbReference>
<evidence type="ECO:0000259" key="1">
    <source>
        <dbReference type="Pfam" id="PF01408"/>
    </source>
</evidence>